<organism evidence="1 2">
    <name type="scientific">Parapedobacter deserti</name>
    <dbReference type="NCBI Taxonomy" id="1912957"/>
    <lineage>
        <taxon>Bacteria</taxon>
        <taxon>Pseudomonadati</taxon>
        <taxon>Bacteroidota</taxon>
        <taxon>Sphingobacteriia</taxon>
        <taxon>Sphingobacteriales</taxon>
        <taxon>Sphingobacteriaceae</taxon>
        <taxon>Parapedobacter</taxon>
    </lineage>
</organism>
<comment type="caution">
    <text evidence="1">The sequence shown here is derived from an EMBL/GenBank/DDBJ whole genome shotgun (WGS) entry which is preliminary data.</text>
</comment>
<dbReference type="EMBL" id="JBHRTA010000003">
    <property type="protein sequence ID" value="MFC3196041.1"/>
    <property type="molecule type" value="Genomic_DNA"/>
</dbReference>
<name>A0ABV7JIZ3_9SPHI</name>
<dbReference type="RefSeq" id="WP_379018362.1">
    <property type="nucleotide sequence ID" value="NZ_JBHRTA010000003.1"/>
</dbReference>
<sequence length="256" mass="30660">MTKIETAFIDVPRDFKVSCELVGIAVPDFLQLIINHFSYAHIHMHDTSEYDMATKAFLEADRSLVEKEVKPAKHLSTDQQERFLKLFQQVLKTTMNRNYSFSARRNKVKVLAGKMLEIYAKGLDVKRVIYYDEETKINLSSEFLLMSLIYHRTPTELLNAMMKRVSYAEFFARYHLKQEEHNPAMSFFIRVLDGYGNIQDSTYLSSVPFKEFFLWDTQEFRTRYFFYRNLEDRIDAYRERLEENYQRINKPTFDYD</sequence>
<keyword evidence="2" id="KW-1185">Reference proteome</keyword>
<evidence type="ECO:0008006" key="3">
    <source>
        <dbReference type="Google" id="ProtNLM"/>
    </source>
</evidence>
<evidence type="ECO:0000313" key="1">
    <source>
        <dbReference type="EMBL" id="MFC3196041.1"/>
    </source>
</evidence>
<protein>
    <recommendedName>
        <fullName evidence="3">AraC family transcriptional regulator</fullName>
    </recommendedName>
</protein>
<proteinExistence type="predicted"/>
<evidence type="ECO:0000313" key="2">
    <source>
        <dbReference type="Proteomes" id="UP001595526"/>
    </source>
</evidence>
<dbReference type="Proteomes" id="UP001595526">
    <property type="component" value="Unassembled WGS sequence"/>
</dbReference>
<accession>A0ABV7JIZ3</accession>
<gene>
    <name evidence="1" type="ORF">ACFOET_00310</name>
</gene>
<reference evidence="2" key="1">
    <citation type="journal article" date="2019" name="Int. J. Syst. Evol. Microbiol.">
        <title>The Global Catalogue of Microorganisms (GCM) 10K type strain sequencing project: providing services to taxonomists for standard genome sequencing and annotation.</title>
        <authorList>
            <consortium name="The Broad Institute Genomics Platform"/>
            <consortium name="The Broad Institute Genome Sequencing Center for Infectious Disease"/>
            <person name="Wu L."/>
            <person name="Ma J."/>
        </authorList>
    </citation>
    <scope>NUCLEOTIDE SEQUENCE [LARGE SCALE GENOMIC DNA]</scope>
    <source>
        <strain evidence="2">KCTC 52416</strain>
    </source>
</reference>